<dbReference type="HOGENOM" id="CLU_626712_0_0_9"/>
<dbReference type="InterPro" id="IPR003776">
    <property type="entry name" value="YcaO-like_dom"/>
</dbReference>
<dbReference type="Proteomes" id="UP000032250">
    <property type="component" value="Unassembled WGS sequence"/>
</dbReference>
<dbReference type="OrthoDB" id="305162at2"/>
<name>A0A0D1BQF2_CLOBO</name>
<dbReference type="Pfam" id="PF02624">
    <property type="entry name" value="YcaO"/>
    <property type="match status" value="1"/>
</dbReference>
<dbReference type="Gene3D" id="3.30.40.250">
    <property type="match status" value="1"/>
</dbReference>
<organism evidence="2 3">
    <name type="scientific">Clostridium botulinum B2 450</name>
    <dbReference type="NCBI Taxonomy" id="1379739"/>
    <lineage>
        <taxon>Bacteria</taxon>
        <taxon>Bacillati</taxon>
        <taxon>Bacillota</taxon>
        <taxon>Clostridia</taxon>
        <taxon>Eubacteriales</taxon>
        <taxon>Clostridiaceae</taxon>
        <taxon>Clostridium</taxon>
    </lineage>
</organism>
<evidence type="ECO:0000313" key="3">
    <source>
        <dbReference type="Proteomes" id="UP000032250"/>
    </source>
</evidence>
<reference evidence="2 3" key="1">
    <citation type="submission" date="2014-06" db="EMBL/GenBank/DDBJ databases">
        <title>Genome characterization of distinct group I Clostridium botulinum lineages.</title>
        <authorList>
            <person name="Giordani F."/>
            <person name="Anselmo A."/>
            <person name="Fillo S."/>
            <person name="Palozzi A.M."/>
            <person name="Fortunato A."/>
            <person name="Gentile B."/>
            <person name="Ciammaruconi A."/>
            <person name="Anniballi F."/>
            <person name="De Medici D."/>
            <person name="Lista F."/>
        </authorList>
    </citation>
    <scope>NUCLEOTIDE SEQUENCE [LARGE SCALE GENOMIC DNA]</scope>
    <source>
        <strain evidence="2 3">B2 450</strain>
    </source>
</reference>
<protein>
    <submittedName>
        <fullName evidence="2">Streptolysin associated protein SagD</fullName>
    </submittedName>
</protein>
<dbReference type="EMBL" id="JXSU01000007">
    <property type="protein sequence ID" value="KIS22505.1"/>
    <property type="molecule type" value="Genomic_DNA"/>
</dbReference>
<proteinExistence type="predicted"/>
<accession>A0A0D1BQF2</accession>
<evidence type="ECO:0000313" key="2">
    <source>
        <dbReference type="EMBL" id="KIS22505.1"/>
    </source>
</evidence>
<dbReference type="AlphaFoldDB" id="A0A0D1BQF2"/>
<dbReference type="PANTHER" id="PTHR37809">
    <property type="entry name" value="RIBOSOMAL PROTEIN S12 METHYLTHIOTRANSFERASE ACCESSORY FACTOR YCAO"/>
    <property type="match status" value="1"/>
</dbReference>
<gene>
    <name evidence="2" type="ORF">N495_02500</name>
</gene>
<dbReference type="RefSeq" id="WP_043031279.1">
    <property type="nucleotide sequence ID" value="NZ_JXSU01000007.1"/>
</dbReference>
<dbReference type="InterPro" id="IPR027624">
    <property type="entry name" value="TOMM_cyclo_SagD"/>
</dbReference>
<dbReference type="Gene3D" id="3.30.160.660">
    <property type="match status" value="1"/>
</dbReference>
<dbReference type="PATRIC" id="fig|1379739.3.peg.807"/>
<dbReference type="NCBIfam" id="TIGR03604">
    <property type="entry name" value="TOMM_cyclo_SagD"/>
    <property type="match status" value="1"/>
</dbReference>
<evidence type="ECO:0000259" key="1">
    <source>
        <dbReference type="PROSITE" id="PS51664"/>
    </source>
</evidence>
<sequence length="452" mass="52073">MIKFYPSFNNILENFKALSGNQSGILEASCMPVVNFNSDVFLKSITGNMPDYHKQVFNKDVSMQYHIIGYGSHYEEALIKYTGESIERYSSIMGPTLLKDKIIYKSYKELSKNNKVMPLKYIDVFTEKQIKKAKELNVAICDKKVKEDDIIGWIKCPSLLNKGEEIYVPAKMMFVGYEEDKSKGEMNFIPSFSTGTAAHKSFKKALLNALIEYIQIDSFMITWYTKGKCSLVKIDDENVLKVLEDVNLGENSPYEIIPVYMALEECPIHNFGVFLRRKDNKLPYLLFGVQGGLDASHALTRGIMEAASISYGAYFNTIYNKNMLNNVMKDDHKFLDLDSNVLYYSLPSKIEEKNKLVEEFIENEINLSSLNKLNIEDVDEQIKTLLNYLKNMSEYAVYLDLTPPETRDKGWYVMRVMIPELIEMCIPEFPFENHPRMKKYGGVINEHPHPMP</sequence>
<comment type="caution">
    <text evidence="2">The sequence shown here is derived from an EMBL/GenBank/DDBJ whole genome shotgun (WGS) entry which is preliminary data.</text>
</comment>
<dbReference type="PROSITE" id="PS51664">
    <property type="entry name" value="YCAO"/>
    <property type="match status" value="1"/>
</dbReference>
<feature type="domain" description="YcaO" evidence="1">
    <location>
        <begin position="69"/>
        <end position="452"/>
    </location>
</feature>
<dbReference type="PANTHER" id="PTHR37809:SF1">
    <property type="entry name" value="RIBOSOMAL PROTEIN S12 METHYLTHIOTRANSFERASE ACCESSORY FACTOR YCAO"/>
    <property type="match status" value="1"/>
</dbReference>
<dbReference type="Gene3D" id="3.30.1330.230">
    <property type="match status" value="1"/>
</dbReference>